<gene>
    <name evidence="1" type="ORF">F511_36425</name>
</gene>
<dbReference type="Proteomes" id="UP000250235">
    <property type="component" value="Unassembled WGS sequence"/>
</dbReference>
<dbReference type="EMBL" id="KV013436">
    <property type="protein sequence ID" value="KZV23582.1"/>
    <property type="molecule type" value="Genomic_DNA"/>
</dbReference>
<sequence>MTSALLIEEAESSNDDVSRISNLQQNSATMTSAEFSNDDVSRISNLQQNSATMTSADSATLTVIFSNVNKQNSETLTGRIQQRSQQNSAMLFSNVYKQFSC</sequence>
<evidence type="ECO:0000313" key="2">
    <source>
        <dbReference type="Proteomes" id="UP000250235"/>
    </source>
</evidence>
<organism evidence="1 2">
    <name type="scientific">Dorcoceras hygrometricum</name>
    <dbReference type="NCBI Taxonomy" id="472368"/>
    <lineage>
        <taxon>Eukaryota</taxon>
        <taxon>Viridiplantae</taxon>
        <taxon>Streptophyta</taxon>
        <taxon>Embryophyta</taxon>
        <taxon>Tracheophyta</taxon>
        <taxon>Spermatophyta</taxon>
        <taxon>Magnoliopsida</taxon>
        <taxon>eudicotyledons</taxon>
        <taxon>Gunneridae</taxon>
        <taxon>Pentapetalae</taxon>
        <taxon>asterids</taxon>
        <taxon>lamiids</taxon>
        <taxon>Lamiales</taxon>
        <taxon>Gesneriaceae</taxon>
        <taxon>Didymocarpoideae</taxon>
        <taxon>Trichosporeae</taxon>
        <taxon>Loxocarpinae</taxon>
        <taxon>Dorcoceras</taxon>
    </lineage>
</organism>
<accession>A0A2Z7AWG9</accession>
<dbReference type="AlphaFoldDB" id="A0A2Z7AWG9"/>
<proteinExistence type="predicted"/>
<reference evidence="1 2" key="1">
    <citation type="journal article" date="2015" name="Proc. Natl. Acad. Sci. U.S.A.">
        <title>The resurrection genome of Boea hygrometrica: A blueprint for survival of dehydration.</title>
        <authorList>
            <person name="Xiao L."/>
            <person name="Yang G."/>
            <person name="Zhang L."/>
            <person name="Yang X."/>
            <person name="Zhao S."/>
            <person name="Ji Z."/>
            <person name="Zhou Q."/>
            <person name="Hu M."/>
            <person name="Wang Y."/>
            <person name="Chen M."/>
            <person name="Xu Y."/>
            <person name="Jin H."/>
            <person name="Xiao X."/>
            <person name="Hu G."/>
            <person name="Bao F."/>
            <person name="Hu Y."/>
            <person name="Wan P."/>
            <person name="Li L."/>
            <person name="Deng X."/>
            <person name="Kuang T."/>
            <person name="Xiang C."/>
            <person name="Zhu J.K."/>
            <person name="Oliver M.J."/>
            <person name="He Y."/>
        </authorList>
    </citation>
    <scope>NUCLEOTIDE SEQUENCE [LARGE SCALE GENOMIC DNA]</scope>
    <source>
        <strain evidence="2">cv. XS01</strain>
    </source>
</reference>
<name>A0A2Z7AWG9_9LAMI</name>
<keyword evidence="2" id="KW-1185">Reference proteome</keyword>
<evidence type="ECO:0000313" key="1">
    <source>
        <dbReference type="EMBL" id="KZV23582.1"/>
    </source>
</evidence>
<protein>
    <submittedName>
        <fullName evidence="1">Uncharacterized protein</fullName>
    </submittedName>
</protein>